<evidence type="ECO:0000256" key="3">
    <source>
        <dbReference type="ARBA" id="ARBA00022695"/>
    </source>
</evidence>
<evidence type="ECO:0000256" key="5">
    <source>
        <dbReference type="ARBA" id="ARBA00022741"/>
    </source>
</evidence>
<dbReference type="GO" id="GO:0005524">
    <property type="term" value="F:ATP binding"/>
    <property type="evidence" value="ECO:0007669"/>
    <property type="project" value="UniProtKB-UniRule"/>
</dbReference>
<organism evidence="10 12">
    <name type="scientific">Moraxella caviae</name>
    <dbReference type="NCBI Taxonomy" id="34060"/>
    <lineage>
        <taxon>Bacteria</taxon>
        <taxon>Pseudomonadati</taxon>
        <taxon>Pseudomonadota</taxon>
        <taxon>Gammaproteobacteria</taxon>
        <taxon>Moraxellales</taxon>
        <taxon>Moraxellaceae</taxon>
        <taxon>Moraxella</taxon>
    </lineage>
</organism>
<feature type="binding site" evidence="8">
    <location>
        <position position="266"/>
    </location>
    <ligand>
        <name>Mg(2+)</name>
        <dbReference type="ChEBI" id="CHEBI:18420"/>
    </ligand>
</feature>
<dbReference type="EC" id="2.7.7.108" evidence="8"/>
<keyword evidence="3 8" id="KW-0548">Nucleotidyltransferase</keyword>
<comment type="catalytic activity">
    <reaction evidence="8">
        <text>L-tyrosyl-[protein] + UTP = O-(5'-uridylyl)-L-tyrosyl-[protein] + diphosphate</text>
        <dbReference type="Rhea" id="RHEA:83887"/>
        <dbReference type="Rhea" id="RHEA-COMP:10136"/>
        <dbReference type="Rhea" id="RHEA-COMP:20238"/>
        <dbReference type="ChEBI" id="CHEBI:33019"/>
        <dbReference type="ChEBI" id="CHEBI:46398"/>
        <dbReference type="ChEBI" id="CHEBI:46858"/>
        <dbReference type="ChEBI" id="CHEBI:90602"/>
    </reaction>
</comment>
<feature type="region of interest" description="Disordered" evidence="9">
    <location>
        <begin position="211"/>
        <end position="230"/>
    </location>
</feature>
<keyword evidence="5 8" id="KW-0547">Nucleotide-binding</keyword>
<name>A0A1S9ZXF5_9GAMM</name>
<feature type="binding site" evidence="8">
    <location>
        <position position="85"/>
    </location>
    <ligand>
        <name>ATP</name>
        <dbReference type="ChEBI" id="CHEBI:30616"/>
    </ligand>
</feature>
<feature type="binding site" evidence="8">
    <location>
        <position position="120"/>
    </location>
    <ligand>
        <name>ATP</name>
        <dbReference type="ChEBI" id="CHEBI:30616"/>
    </ligand>
</feature>
<comment type="catalytic activity">
    <reaction evidence="8">
        <text>L-seryl-[protein] + UTP = O-(5'-uridylyl)-L-seryl-[protein] + diphosphate</text>
        <dbReference type="Rhea" id="RHEA:64604"/>
        <dbReference type="Rhea" id="RHEA-COMP:9863"/>
        <dbReference type="Rhea" id="RHEA-COMP:16635"/>
        <dbReference type="ChEBI" id="CHEBI:29999"/>
        <dbReference type="ChEBI" id="CHEBI:33019"/>
        <dbReference type="ChEBI" id="CHEBI:46398"/>
        <dbReference type="ChEBI" id="CHEBI:156051"/>
    </reaction>
</comment>
<dbReference type="GO" id="GO:0070733">
    <property type="term" value="F:AMPylase activity"/>
    <property type="evidence" value="ECO:0007669"/>
    <property type="project" value="UniProtKB-EC"/>
</dbReference>
<comment type="catalytic activity">
    <reaction evidence="8">
        <text>L-tyrosyl-[protein] + ATP = O-(5'-adenylyl)-L-tyrosyl-[protein] + diphosphate</text>
        <dbReference type="Rhea" id="RHEA:54288"/>
        <dbReference type="Rhea" id="RHEA-COMP:10136"/>
        <dbReference type="Rhea" id="RHEA-COMP:13846"/>
        <dbReference type="ChEBI" id="CHEBI:30616"/>
        <dbReference type="ChEBI" id="CHEBI:33019"/>
        <dbReference type="ChEBI" id="CHEBI:46858"/>
        <dbReference type="ChEBI" id="CHEBI:83624"/>
        <dbReference type="EC" id="2.7.7.108"/>
    </reaction>
</comment>
<evidence type="ECO:0000256" key="4">
    <source>
        <dbReference type="ARBA" id="ARBA00022723"/>
    </source>
</evidence>
<feature type="binding site" evidence="8">
    <location>
        <position position="87"/>
    </location>
    <ligand>
        <name>ATP</name>
        <dbReference type="ChEBI" id="CHEBI:30616"/>
    </ligand>
</feature>
<sequence>MRHHIIYTKLDDRLYHHQKTSPLDNPRLVHFNHALADALGFDAADKTLDWQAIIGADFTAFTPEFTPLAMVYAGHQFGHWAGQLGDGRGVLLTQILDKNNKLTDLHLKGAGLTPFSRMGDGRAMIGSSVREYLGSHALNVLGVPSSNALGLVVSDTLIRRHQAVPAAALLRTSDCHVRLGHFEWIMAYAPDLLPTFTQFCMAHYFDPDEHHQNEINHQSDSHQTNTKHQNPPTIEQFLRQVCRRTARMIADWQLVGFIHGVMNTDNLNITGSTLDFGPFAMMERFTPSWIANHSDDYGRYTYQNQPQIGAWNLQLWLRLFTSLGVHTHTVQACLDEYERTLRTHYEAGLCQKLGLAYDDNAIALAYDFLDLLKNYELDYTNSFRALIAVAYDSTDNSTDKSAHLHETNLLTTLEQEIARFGAHEQRTWQAWRTRYQKHLQTHATQAIAIMQRTNPVYVLRNPMAQNAIIALENGDTSELERIFTLLSTPFNVQDIATADDTTPTHRLEMTPVSCMS</sequence>
<feature type="compositionally biased region" description="Basic and acidic residues" evidence="9">
    <location>
        <begin position="211"/>
        <end position="220"/>
    </location>
</feature>
<keyword evidence="12" id="KW-1185">Reference proteome</keyword>
<comment type="catalytic activity">
    <reaction evidence="8">
        <text>L-histidyl-[protein] + UTP = N(tele)-(5'-uridylyl)-L-histidyl-[protein] + diphosphate</text>
        <dbReference type="Rhea" id="RHEA:83891"/>
        <dbReference type="Rhea" id="RHEA-COMP:9745"/>
        <dbReference type="Rhea" id="RHEA-COMP:20239"/>
        <dbReference type="ChEBI" id="CHEBI:29979"/>
        <dbReference type="ChEBI" id="CHEBI:33019"/>
        <dbReference type="ChEBI" id="CHEBI:46398"/>
        <dbReference type="ChEBI" id="CHEBI:233474"/>
    </reaction>
</comment>
<dbReference type="Proteomes" id="UP000190435">
    <property type="component" value="Unassembled WGS sequence"/>
</dbReference>
<evidence type="ECO:0000256" key="8">
    <source>
        <dbReference type="HAMAP-Rule" id="MF_00692"/>
    </source>
</evidence>
<evidence type="ECO:0000313" key="10">
    <source>
        <dbReference type="EMBL" id="OOR88123.1"/>
    </source>
</evidence>
<dbReference type="Proteomes" id="UP000255279">
    <property type="component" value="Unassembled WGS sequence"/>
</dbReference>
<comment type="similarity">
    <text evidence="1 8">Belongs to the SELO family.</text>
</comment>
<comment type="function">
    <text evidence="8">Nucleotidyltransferase involved in the post-translational modification of proteins. It can catalyze the addition of adenosine monophosphate (AMP) or uridine monophosphate (UMP) to a protein, resulting in modifications known as AMPylation and UMPylation.</text>
</comment>
<dbReference type="EC" id="2.7.7.-" evidence="8"/>
<feature type="binding site" evidence="8">
    <location>
        <position position="275"/>
    </location>
    <ligand>
        <name>Mg(2+)</name>
        <dbReference type="ChEBI" id="CHEBI:18420"/>
    </ligand>
</feature>
<proteinExistence type="inferred from homology"/>
<dbReference type="EMBL" id="MUXU01000056">
    <property type="protein sequence ID" value="OOR88123.1"/>
    <property type="molecule type" value="Genomic_DNA"/>
</dbReference>
<dbReference type="EMBL" id="UGQE01000001">
    <property type="protein sequence ID" value="STZ09952.1"/>
    <property type="molecule type" value="Genomic_DNA"/>
</dbReference>
<feature type="binding site" evidence="8">
    <location>
        <position position="88"/>
    </location>
    <ligand>
        <name>ATP</name>
        <dbReference type="ChEBI" id="CHEBI:30616"/>
    </ligand>
</feature>
<dbReference type="AlphaFoldDB" id="A0A1S9ZXF5"/>
<feature type="binding site" evidence="8">
    <location>
        <position position="108"/>
    </location>
    <ligand>
        <name>ATP</name>
        <dbReference type="ChEBI" id="CHEBI:30616"/>
    </ligand>
</feature>
<keyword evidence="4 8" id="KW-0479">Metal-binding</keyword>
<reference evidence="10 12" key="1">
    <citation type="submission" date="2017-02" db="EMBL/GenBank/DDBJ databases">
        <title>Draft genome sequence of Moraxella caviae CCUG 355 type strain.</title>
        <authorList>
            <person name="Engstrom-Jakobsson H."/>
            <person name="Salva-Serra F."/>
            <person name="Thorell K."/>
            <person name="Gonzales-Siles L."/>
            <person name="Karlsson R."/>
            <person name="Boulund F."/>
            <person name="Engstrand L."/>
            <person name="Moore E."/>
        </authorList>
    </citation>
    <scope>NUCLEOTIDE SEQUENCE [LARGE SCALE GENOMIC DNA]</scope>
    <source>
        <strain evidence="10 12">CCUG 355</strain>
    </source>
</reference>
<evidence type="ECO:0000256" key="2">
    <source>
        <dbReference type="ARBA" id="ARBA00022679"/>
    </source>
</evidence>
<dbReference type="PANTHER" id="PTHR32057:SF14">
    <property type="entry name" value="PROTEIN ADENYLYLTRANSFERASE SELO, MITOCHONDRIAL"/>
    <property type="match status" value="1"/>
</dbReference>
<dbReference type="PANTHER" id="PTHR32057">
    <property type="entry name" value="PROTEIN ADENYLYLTRANSFERASE SELO, MITOCHONDRIAL"/>
    <property type="match status" value="1"/>
</dbReference>
<evidence type="ECO:0000256" key="9">
    <source>
        <dbReference type="SAM" id="MobiDB-lite"/>
    </source>
</evidence>
<comment type="catalytic activity">
    <reaction evidence="8">
        <text>L-threonyl-[protein] + ATP = 3-O-(5'-adenylyl)-L-threonyl-[protein] + diphosphate</text>
        <dbReference type="Rhea" id="RHEA:54292"/>
        <dbReference type="Rhea" id="RHEA-COMP:11060"/>
        <dbReference type="Rhea" id="RHEA-COMP:13847"/>
        <dbReference type="ChEBI" id="CHEBI:30013"/>
        <dbReference type="ChEBI" id="CHEBI:30616"/>
        <dbReference type="ChEBI" id="CHEBI:33019"/>
        <dbReference type="ChEBI" id="CHEBI:138113"/>
        <dbReference type="EC" id="2.7.7.108"/>
    </reaction>
</comment>
<protein>
    <recommendedName>
        <fullName evidence="8">Protein nucleotidyltransferase YdiU</fullName>
        <ecNumber evidence="8">2.7.7.-</ecNumber>
    </recommendedName>
    <alternativeName>
        <fullName evidence="8">Protein adenylyltransferase YdiU</fullName>
        <ecNumber evidence="8">2.7.7.108</ecNumber>
    </alternativeName>
    <alternativeName>
        <fullName evidence="8">Protein uridylyltransferase YdiU</fullName>
        <ecNumber evidence="8">2.7.7.-</ecNumber>
    </alternativeName>
</protein>
<reference evidence="11 13" key="2">
    <citation type="submission" date="2018-06" db="EMBL/GenBank/DDBJ databases">
        <authorList>
            <consortium name="Pathogen Informatics"/>
            <person name="Doyle S."/>
        </authorList>
    </citation>
    <scope>NUCLEOTIDE SEQUENCE [LARGE SCALE GENOMIC DNA]</scope>
    <source>
        <strain evidence="11 13">NCTC10293</strain>
    </source>
</reference>
<comment type="catalytic activity">
    <reaction evidence="8">
        <text>L-seryl-[protein] + ATP = 3-O-(5'-adenylyl)-L-seryl-[protein] + diphosphate</text>
        <dbReference type="Rhea" id="RHEA:58120"/>
        <dbReference type="Rhea" id="RHEA-COMP:9863"/>
        <dbReference type="Rhea" id="RHEA-COMP:15073"/>
        <dbReference type="ChEBI" id="CHEBI:29999"/>
        <dbReference type="ChEBI" id="CHEBI:30616"/>
        <dbReference type="ChEBI" id="CHEBI:33019"/>
        <dbReference type="ChEBI" id="CHEBI:142516"/>
        <dbReference type="EC" id="2.7.7.108"/>
    </reaction>
</comment>
<feature type="active site" description="Proton acceptor" evidence="8">
    <location>
        <position position="265"/>
    </location>
</feature>
<keyword evidence="7 8" id="KW-0460">Magnesium</keyword>
<evidence type="ECO:0000256" key="7">
    <source>
        <dbReference type="ARBA" id="ARBA00022842"/>
    </source>
</evidence>
<evidence type="ECO:0000313" key="11">
    <source>
        <dbReference type="EMBL" id="STZ09952.1"/>
    </source>
</evidence>
<evidence type="ECO:0000313" key="12">
    <source>
        <dbReference type="Proteomes" id="UP000190435"/>
    </source>
</evidence>
<feature type="compositionally biased region" description="Polar residues" evidence="9">
    <location>
        <begin position="221"/>
        <end position="230"/>
    </location>
</feature>
<evidence type="ECO:0000256" key="6">
    <source>
        <dbReference type="ARBA" id="ARBA00022840"/>
    </source>
</evidence>
<keyword evidence="8" id="KW-0464">Manganese</keyword>
<feature type="binding site" evidence="8">
    <location>
        <position position="275"/>
    </location>
    <ligand>
        <name>ATP</name>
        <dbReference type="ChEBI" id="CHEBI:30616"/>
    </ligand>
</feature>
<feature type="binding site" evidence="8">
    <location>
        <position position="178"/>
    </location>
    <ligand>
        <name>ATP</name>
        <dbReference type="ChEBI" id="CHEBI:30616"/>
    </ligand>
</feature>
<feature type="binding site" evidence="8">
    <location>
        <position position="171"/>
    </location>
    <ligand>
        <name>ATP</name>
        <dbReference type="ChEBI" id="CHEBI:30616"/>
    </ligand>
</feature>
<dbReference type="GO" id="GO:0000287">
    <property type="term" value="F:magnesium ion binding"/>
    <property type="evidence" value="ECO:0007669"/>
    <property type="project" value="UniProtKB-UniRule"/>
</dbReference>
<feature type="binding site" evidence="8">
    <location>
        <position position="121"/>
    </location>
    <ligand>
        <name>ATP</name>
        <dbReference type="ChEBI" id="CHEBI:30616"/>
    </ligand>
</feature>
<dbReference type="HAMAP" id="MF_00692">
    <property type="entry name" value="SelO"/>
    <property type="match status" value="1"/>
</dbReference>
<evidence type="ECO:0000256" key="1">
    <source>
        <dbReference type="ARBA" id="ARBA00009747"/>
    </source>
</evidence>
<evidence type="ECO:0000313" key="13">
    <source>
        <dbReference type="Proteomes" id="UP000255279"/>
    </source>
</evidence>
<dbReference type="GO" id="GO:0030145">
    <property type="term" value="F:manganese ion binding"/>
    <property type="evidence" value="ECO:0007669"/>
    <property type="project" value="UniProtKB-UniRule"/>
</dbReference>
<dbReference type="STRING" id="34060.B0181_09145"/>
<dbReference type="InterPro" id="IPR003846">
    <property type="entry name" value="SelO"/>
</dbReference>
<gene>
    <name evidence="8" type="primary">ydiU</name>
    <name evidence="8" type="synonym">selO</name>
    <name evidence="10" type="ORF">B0181_09145</name>
    <name evidence="11" type="ORF">NCTC10293_00270</name>
</gene>
<accession>A0A1S9ZXF5</accession>
<dbReference type="OrthoDB" id="9776281at2"/>
<dbReference type="Pfam" id="PF02696">
    <property type="entry name" value="SelO"/>
    <property type="match status" value="1"/>
</dbReference>
<keyword evidence="6 8" id="KW-0067">ATP-binding</keyword>
<keyword evidence="2 8" id="KW-0808">Transferase</keyword>
<comment type="cofactor">
    <cofactor evidence="8">
        <name>Mg(2+)</name>
        <dbReference type="ChEBI" id="CHEBI:18420"/>
    </cofactor>
    <cofactor evidence="8">
        <name>Mn(2+)</name>
        <dbReference type="ChEBI" id="CHEBI:29035"/>
    </cofactor>
</comment>